<accession>A0A410WSR3</accession>
<dbReference type="Pfam" id="PF01663">
    <property type="entry name" value="Phosphodiest"/>
    <property type="match status" value="1"/>
</dbReference>
<dbReference type="Proteomes" id="UP001527202">
    <property type="component" value="Unassembled WGS sequence"/>
</dbReference>
<gene>
    <name evidence="1" type="ORF">M5X16_08435</name>
    <name evidence="2" type="ORF">PC41400_07670</name>
</gene>
<evidence type="ECO:0000313" key="4">
    <source>
        <dbReference type="Proteomes" id="UP001527202"/>
    </source>
</evidence>
<reference evidence="2 3" key="1">
    <citation type="submission" date="2018-01" db="EMBL/GenBank/DDBJ databases">
        <title>The whole genome sequencing and assembly of Paenibacillus chitinolyticus KCCM 41400 strain.</title>
        <authorList>
            <person name="Kim J.-Y."/>
            <person name="Park M.-K."/>
            <person name="Lee Y.-J."/>
            <person name="Yi H."/>
            <person name="Bahn Y.-S."/>
            <person name="Kim J.F."/>
            <person name="Lee D.-W."/>
        </authorList>
    </citation>
    <scope>NUCLEOTIDE SEQUENCE [LARGE SCALE GENOMIC DNA]</scope>
    <source>
        <strain evidence="2 3">KCCM 41400</strain>
    </source>
</reference>
<dbReference type="EMBL" id="CP026520">
    <property type="protein sequence ID" value="QAV17546.1"/>
    <property type="molecule type" value="Genomic_DNA"/>
</dbReference>
<dbReference type="OrthoDB" id="8580666at2"/>
<dbReference type="GO" id="GO:0016787">
    <property type="term" value="F:hydrolase activity"/>
    <property type="evidence" value="ECO:0007669"/>
    <property type="project" value="UniProtKB-ARBA"/>
</dbReference>
<dbReference type="InterPro" id="IPR017850">
    <property type="entry name" value="Alkaline_phosphatase_core_sf"/>
</dbReference>
<dbReference type="PANTHER" id="PTHR10151">
    <property type="entry name" value="ECTONUCLEOTIDE PYROPHOSPHATASE/PHOSPHODIESTERASE"/>
    <property type="match status" value="1"/>
</dbReference>
<dbReference type="RefSeq" id="WP_042229217.1">
    <property type="nucleotide sequence ID" value="NZ_CP026520.1"/>
</dbReference>
<evidence type="ECO:0000313" key="2">
    <source>
        <dbReference type="EMBL" id="QAV17546.1"/>
    </source>
</evidence>
<dbReference type="InterPro" id="IPR002591">
    <property type="entry name" value="Phosphodiest/P_Trfase"/>
</dbReference>
<protein>
    <submittedName>
        <fullName evidence="2">Alkaline phosphatase family protein</fullName>
    </submittedName>
</protein>
<evidence type="ECO:0000313" key="3">
    <source>
        <dbReference type="Proteomes" id="UP000288943"/>
    </source>
</evidence>
<organism evidence="2 3">
    <name type="scientific">Paenibacillus chitinolyticus</name>
    <dbReference type="NCBI Taxonomy" id="79263"/>
    <lineage>
        <taxon>Bacteria</taxon>
        <taxon>Bacillati</taxon>
        <taxon>Bacillota</taxon>
        <taxon>Bacilli</taxon>
        <taxon>Bacillales</taxon>
        <taxon>Paenibacillaceae</taxon>
        <taxon>Paenibacillus</taxon>
    </lineage>
</organism>
<evidence type="ECO:0000313" key="1">
    <source>
        <dbReference type="EMBL" id="MCY9595798.1"/>
    </source>
</evidence>
<dbReference type="EMBL" id="JAMDMJ010000008">
    <property type="protein sequence ID" value="MCY9595798.1"/>
    <property type="molecule type" value="Genomic_DNA"/>
</dbReference>
<dbReference type="GeneID" id="95374690"/>
<dbReference type="PANTHER" id="PTHR10151:SF120">
    <property type="entry name" value="BIS(5'-ADENOSYL)-TRIPHOSPHATASE"/>
    <property type="match status" value="1"/>
</dbReference>
<name>A0A410WSR3_9BACL</name>
<proteinExistence type="predicted"/>
<dbReference type="SUPFAM" id="SSF53649">
    <property type="entry name" value="Alkaline phosphatase-like"/>
    <property type="match status" value="1"/>
</dbReference>
<reference evidence="1 4" key="2">
    <citation type="submission" date="2022-05" db="EMBL/GenBank/DDBJ databases">
        <title>Genome Sequencing of Bee-Associated Microbes.</title>
        <authorList>
            <person name="Dunlap C."/>
        </authorList>
    </citation>
    <scope>NUCLEOTIDE SEQUENCE [LARGE SCALE GENOMIC DNA]</scope>
    <source>
        <strain evidence="1 4">NRRL B-23120</strain>
    </source>
</reference>
<sequence>MAKTIVLVLDGLRYDVMLSSMGYLNHLVEKSQAALYKVKSELPSLSRPLYEVLLTGTPSYINGITANHVVRLSRFPSVFHLARQQGLTTAAAAYHWVSELYNSAPFDYVADRIQHDESKPIQHGMFYYEDSYPDSHLIGDAEHLRRTHNPDFLYVHPMNIDDAGHKFTSDSARYRGQALHMDGLLAVLLPVWMEQGYQILITSDHGMNEDGHHGGTGDAERDVGLVAIGDRFTPGVYTDSYLPQLAIAPLICSLLDIPVSAHMSDIPVAGFCK</sequence>
<dbReference type="AlphaFoldDB" id="A0A410WSR3"/>
<keyword evidence="4" id="KW-1185">Reference proteome</keyword>
<dbReference type="Gene3D" id="3.40.720.10">
    <property type="entry name" value="Alkaline Phosphatase, subunit A"/>
    <property type="match status" value="1"/>
</dbReference>
<dbReference type="KEGG" id="pchi:PC41400_07670"/>
<dbReference type="Proteomes" id="UP000288943">
    <property type="component" value="Chromosome"/>
</dbReference>